<feature type="domain" description="SPOR" evidence="3">
    <location>
        <begin position="258"/>
        <end position="335"/>
    </location>
</feature>
<dbReference type="PROSITE" id="PS51724">
    <property type="entry name" value="SPOR"/>
    <property type="match status" value="1"/>
</dbReference>
<gene>
    <name evidence="4" type="ORF">KNW02_10150</name>
</gene>
<evidence type="ECO:0000313" key="5">
    <source>
        <dbReference type="Proteomes" id="UP001166191"/>
    </source>
</evidence>
<feature type="chain" id="PRO_5047448427" evidence="2">
    <location>
        <begin position="19"/>
        <end position="335"/>
    </location>
</feature>
<keyword evidence="5" id="KW-1185">Reference proteome</keyword>
<proteinExistence type="predicted"/>
<feature type="region of interest" description="Disordered" evidence="1">
    <location>
        <begin position="208"/>
        <end position="255"/>
    </location>
</feature>
<dbReference type="InterPro" id="IPR007730">
    <property type="entry name" value="SPOR-like_dom"/>
</dbReference>
<reference evidence="4" key="1">
    <citation type="submission" date="2021-06" db="EMBL/GenBank/DDBJ databases">
        <title>Paracoccus bacterium XHP0099 sp. nov., isolated from the surface waters of the Yellow Sea.</title>
        <authorList>
            <person name="Xue H."/>
            <person name="Zhang D."/>
        </authorList>
    </citation>
    <scope>NUCLEOTIDE SEQUENCE</scope>
    <source>
        <strain evidence="4">XHP0099</strain>
    </source>
</reference>
<evidence type="ECO:0000256" key="2">
    <source>
        <dbReference type="SAM" id="SignalP"/>
    </source>
</evidence>
<evidence type="ECO:0000313" key="4">
    <source>
        <dbReference type="EMBL" id="MBU3030480.1"/>
    </source>
</evidence>
<protein>
    <submittedName>
        <fullName evidence="4">SPOR domain-containing protein</fullName>
    </submittedName>
</protein>
<dbReference type="RefSeq" id="WP_216033159.1">
    <property type="nucleotide sequence ID" value="NZ_JAHKNG010000015.1"/>
</dbReference>
<feature type="signal peptide" evidence="2">
    <location>
        <begin position="1"/>
        <end position="18"/>
    </location>
</feature>
<name>A0ABS6AIQ7_9RHOB</name>
<evidence type="ECO:0000259" key="3">
    <source>
        <dbReference type="PROSITE" id="PS51724"/>
    </source>
</evidence>
<evidence type="ECO:0000256" key="1">
    <source>
        <dbReference type="SAM" id="MobiDB-lite"/>
    </source>
</evidence>
<sequence length="335" mass="34668">MFWAALGVLSVAAVAGHAGPVPPPPEDYGSTQYVDGNGCVYRHEDGAWVGLVDATGAAVCGFPPTVSLRAATTGAEFPRDPADLLAETLAAGLRQGEYLGDPRPVETKTSPDLAAPADPISEELAALARNEAALRSALIGGGGGSDLCRLLGYRPDPEPRPVLGQDVTRGLCPGMRAPLPEERISAAEAAMPATAPAPAAVLQPAASAEARVTRPQTRPVTAKQGADTGKAAMSLAKAPSLVRRGPTDPAPEDPSVEMIPASARFVQVGAFADDANATIVIRRLSEMGYRVGQTRSRHDGKPVRVILAGPFTDRRSLVAALNRLRAQGYPGAVAR</sequence>
<dbReference type="Pfam" id="PF05036">
    <property type="entry name" value="SPOR"/>
    <property type="match status" value="1"/>
</dbReference>
<dbReference type="EMBL" id="JAHKNG010000015">
    <property type="protein sequence ID" value="MBU3030480.1"/>
    <property type="molecule type" value="Genomic_DNA"/>
</dbReference>
<accession>A0ABS6AIQ7</accession>
<keyword evidence="2" id="KW-0732">Signal</keyword>
<dbReference type="Proteomes" id="UP001166191">
    <property type="component" value="Unassembled WGS sequence"/>
</dbReference>
<comment type="caution">
    <text evidence="4">The sequence shown here is derived from an EMBL/GenBank/DDBJ whole genome shotgun (WGS) entry which is preliminary data.</text>
</comment>
<organism evidence="4 5">
    <name type="scientific">Paracoccus marinaquae</name>
    <dbReference type="NCBI Taxonomy" id="2841926"/>
    <lineage>
        <taxon>Bacteria</taxon>
        <taxon>Pseudomonadati</taxon>
        <taxon>Pseudomonadota</taxon>
        <taxon>Alphaproteobacteria</taxon>
        <taxon>Rhodobacterales</taxon>
        <taxon>Paracoccaceae</taxon>
        <taxon>Paracoccus</taxon>
    </lineage>
</organism>